<proteinExistence type="predicted"/>
<sequence>MAKFEWSKAATRDLISSLEALPELWDVTSDSYKNRIWRNYGRDHGQNSDEVYSSKWEFFDALNFMQSSLKINKTLSNL</sequence>
<dbReference type="AlphaFoldDB" id="A0A8K0K887"/>
<evidence type="ECO:0008006" key="3">
    <source>
        <dbReference type="Google" id="ProtNLM"/>
    </source>
</evidence>
<dbReference type="EMBL" id="KZ308470">
    <property type="protein sequence ID" value="KAG8230200.1"/>
    <property type="molecule type" value="Genomic_DNA"/>
</dbReference>
<keyword evidence="2" id="KW-1185">Reference proteome</keyword>
<dbReference type="OrthoDB" id="8881252at2759"/>
<gene>
    <name evidence="1" type="ORF">J437_LFUL009880</name>
</gene>
<comment type="caution">
    <text evidence="1">The sequence shown here is derived from an EMBL/GenBank/DDBJ whole genome shotgun (WGS) entry which is preliminary data.</text>
</comment>
<evidence type="ECO:0000313" key="2">
    <source>
        <dbReference type="Proteomes" id="UP000792457"/>
    </source>
</evidence>
<organism evidence="1 2">
    <name type="scientific">Ladona fulva</name>
    <name type="common">Scarce chaser dragonfly</name>
    <name type="synonym">Libellula fulva</name>
    <dbReference type="NCBI Taxonomy" id="123851"/>
    <lineage>
        <taxon>Eukaryota</taxon>
        <taxon>Metazoa</taxon>
        <taxon>Ecdysozoa</taxon>
        <taxon>Arthropoda</taxon>
        <taxon>Hexapoda</taxon>
        <taxon>Insecta</taxon>
        <taxon>Pterygota</taxon>
        <taxon>Palaeoptera</taxon>
        <taxon>Odonata</taxon>
        <taxon>Epiprocta</taxon>
        <taxon>Anisoptera</taxon>
        <taxon>Libelluloidea</taxon>
        <taxon>Libellulidae</taxon>
        <taxon>Ladona</taxon>
    </lineage>
</organism>
<accession>A0A8K0K887</accession>
<name>A0A8K0K887_LADFU</name>
<protein>
    <recommendedName>
        <fullName evidence="3">MADF domain-containing protein</fullName>
    </recommendedName>
</protein>
<reference evidence="1" key="1">
    <citation type="submission" date="2013-04" db="EMBL/GenBank/DDBJ databases">
        <authorList>
            <person name="Qu J."/>
            <person name="Murali S.C."/>
            <person name="Bandaranaike D."/>
            <person name="Bellair M."/>
            <person name="Blankenburg K."/>
            <person name="Chao H."/>
            <person name="Dinh H."/>
            <person name="Doddapaneni H."/>
            <person name="Downs B."/>
            <person name="Dugan-Rocha S."/>
            <person name="Elkadiri S."/>
            <person name="Gnanaolivu R.D."/>
            <person name="Hernandez B."/>
            <person name="Javaid M."/>
            <person name="Jayaseelan J.C."/>
            <person name="Lee S."/>
            <person name="Li M."/>
            <person name="Ming W."/>
            <person name="Munidasa M."/>
            <person name="Muniz J."/>
            <person name="Nguyen L."/>
            <person name="Ongeri F."/>
            <person name="Osuji N."/>
            <person name="Pu L.-L."/>
            <person name="Puazo M."/>
            <person name="Qu C."/>
            <person name="Quiroz J."/>
            <person name="Raj R."/>
            <person name="Weissenberger G."/>
            <person name="Xin Y."/>
            <person name="Zou X."/>
            <person name="Han Y."/>
            <person name="Richards S."/>
            <person name="Worley K."/>
            <person name="Muzny D."/>
            <person name="Gibbs R."/>
        </authorList>
    </citation>
    <scope>NUCLEOTIDE SEQUENCE</scope>
    <source>
        <strain evidence="1">Sampled in the wild</strain>
    </source>
</reference>
<dbReference type="Proteomes" id="UP000792457">
    <property type="component" value="Unassembled WGS sequence"/>
</dbReference>
<evidence type="ECO:0000313" key="1">
    <source>
        <dbReference type="EMBL" id="KAG8230200.1"/>
    </source>
</evidence>
<reference evidence="1" key="2">
    <citation type="submission" date="2017-10" db="EMBL/GenBank/DDBJ databases">
        <title>Ladona fulva Genome sequencing and assembly.</title>
        <authorList>
            <person name="Murali S."/>
            <person name="Richards S."/>
            <person name="Bandaranaike D."/>
            <person name="Bellair M."/>
            <person name="Blankenburg K."/>
            <person name="Chao H."/>
            <person name="Dinh H."/>
            <person name="Doddapaneni H."/>
            <person name="Dugan-Rocha S."/>
            <person name="Elkadiri S."/>
            <person name="Gnanaolivu R."/>
            <person name="Hernandez B."/>
            <person name="Skinner E."/>
            <person name="Javaid M."/>
            <person name="Lee S."/>
            <person name="Li M."/>
            <person name="Ming W."/>
            <person name="Munidasa M."/>
            <person name="Muniz J."/>
            <person name="Nguyen L."/>
            <person name="Hughes D."/>
            <person name="Osuji N."/>
            <person name="Pu L.-L."/>
            <person name="Puazo M."/>
            <person name="Qu C."/>
            <person name="Quiroz J."/>
            <person name="Raj R."/>
            <person name="Weissenberger G."/>
            <person name="Xin Y."/>
            <person name="Zou X."/>
            <person name="Han Y."/>
            <person name="Worley K."/>
            <person name="Muzny D."/>
            <person name="Gibbs R."/>
        </authorList>
    </citation>
    <scope>NUCLEOTIDE SEQUENCE</scope>
    <source>
        <strain evidence="1">Sampled in the wild</strain>
    </source>
</reference>
<feature type="non-terminal residue" evidence="1">
    <location>
        <position position="78"/>
    </location>
</feature>